<dbReference type="PROSITE" id="PS50110">
    <property type="entry name" value="RESPONSE_REGULATORY"/>
    <property type="match status" value="1"/>
</dbReference>
<dbReference type="PANTHER" id="PTHR42872:SF3">
    <property type="entry name" value="PROTEIN-GLUTAMATE METHYLESTERASE_PROTEIN-GLUTAMINE GLUTAMINASE 1"/>
    <property type="match status" value="1"/>
</dbReference>
<evidence type="ECO:0000259" key="8">
    <source>
        <dbReference type="PROSITE" id="PS50122"/>
    </source>
</evidence>
<evidence type="ECO:0000259" key="7">
    <source>
        <dbReference type="PROSITE" id="PS50110"/>
    </source>
</evidence>
<proteinExistence type="inferred from homology"/>
<name>A0A6M4IN84_9BACT</name>
<dbReference type="Pfam" id="PF01339">
    <property type="entry name" value="CheB_methylest"/>
    <property type="match status" value="1"/>
</dbReference>
<dbReference type="InterPro" id="IPR011006">
    <property type="entry name" value="CheY-like_superfamily"/>
</dbReference>
<keyword evidence="1 3" id="KW-0378">Hydrolase</keyword>
<dbReference type="CDD" id="cd16432">
    <property type="entry name" value="CheB_Rec"/>
    <property type="match status" value="1"/>
</dbReference>
<comment type="catalytic activity">
    <reaction evidence="2 3">
        <text>[protein]-L-glutamate 5-O-methyl ester + H2O = L-glutamyl-[protein] + methanol + H(+)</text>
        <dbReference type="Rhea" id="RHEA:23236"/>
        <dbReference type="Rhea" id="RHEA-COMP:10208"/>
        <dbReference type="Rhea" id="RHEA-COMP:10311"/>
        <dbReference type="ChEBI" id="CHEBI:15377"/>
        <dbReference type="ChEBI" id="CHEBI:15378"/>
        <dbReference type="ChEBI" id="CHEBI:17790"/>
        <dbReference type="ChEBI" id="CHEBI:29973"/>
        <dbReference type="ChEBI" id="CHEBI:82795"/>
        <dbReference type="EC" id="3.1.1.61"/>
    </reaction>
</comment>
<dbReference type="InterPro" id="IPR035909">
    <property type="entry name" value="CheB_C"/>
</dbReference>
<dbReference type="Gene3D" id="3.40.50.2300">
    <property type="match status" value="1"/>
</dbReference>
<dbReference type="SUPFAM" id="SSF52172">
    <property type="entry name" value="CheY-like"/>
    <property type="match status" value="1"/>
</dbReference>
<dbReference type="SUPFAM" id="SSF52738">
    <property type="entry name" value="Methylesterase CheB, C-terminal domain"/>
    <property type="match status" value="1"/>
</dbReference>
<evidence type="ECO:0000313" key="9">
    <source>
        <dbReference type="EMBL" id="QJR36464.1"/>
    </source>
</evidence>
<keyword evidence="10" id="KW-1185">Reference proteome</keyword>
<protein>
    <recommendedName>
        <fullName evidence="3">Protein-glutamate methylesterase/protein-glutamine glutaminase</fullName>
        <ecNumber evidence="3">3.1.1.61</ecNumber>
        <ecNumber evidence="3">3.5.1.44</ecNumber>
    </recommendedName>
</protein>
<evidence type="ECO:0000313" key="10">
    <source>
        <dbReference type="Proteomes" id="UP000500938"/>
    </source>
</evidence>
<feature type="region of interest" description="Disordered" evidence="6">
    <location>
        <begin position="374"/>
        <end position="399"/>
    </location>
</feature>
<dbReference type="InterPro" id="IPR001789">
    <property type="entry name" value="Sig_transdc_resp-reg_receiver"/>
</dbReference>
<dbReference type="Gene3D" id="3.40.50.180">
    <property type="entry name" value="Methylesterase CheB, C-terminal domain"/>
    <property type="match status" value="1"/>
</dbReference>
<evidence type="ECO:0000256" key="4">
    <source>
        <dbReference type="PROSITE-ProRule" id="PRU00050"/>
    </source>
</evidence>
<sequence length="399" mass="41636">MRRIRVLVVDDSVVVRRLVTDVLSGDPDIEVVGIAANGRIALQKIAQLAPDLVTLDIEMPEMDGLTTISEIRKTWTRLPVIMFSTLTARGAEATLEALSRGATDYVTKPANVGSVTVAQQRIRDDLIPKIRSLCASVLPAVPPATPRAAAVQAGVPAAAPASGARSSAYHTSAASRAPIGIVAIGSSTGGPNALLELIPRIPADFPVPIVITQHMPPMFTKFLADRLTAISQLPVREATEGAVMAPGTIWIAPGDFHLVLRTVGRQIVASITKDPPENSCRPAVDVMLRSVVSCYGPRVLSVILTGMGQDGLRGSEGVHDAGGSVIAQDEATSVVWGMPGFVARSGIASAVLPLPLIAQAIIDRVTMAPSSFRVAPSTAPSAAPRHASPPAMSPGVSWQ</sequence>
<comment type="domain">
    <text evidence="3">Contains a C-terminal catalytic domain, and an N-terminal region which modulates catalytic activity.</text>
</comment>
<comment type="catalytic activity">
    <reaction evidence="3">
        <text>L-glutaminyl-[protein] + H2O = L-glutamyl-[protein] + NH4(+)</text>
        <dbReference type="Rhea" id="RHEA:16441"/>
        <dbReference type="Rhea" id="RHEA-COMP:10207"/>
        <dbReference type="Rhea" id="RHEA-COMP:10208"/>
        <dbReference type="ChEBI" id="CHEBI:15377"/>
        <dbReference type="ChEBI" id="CHEBI:28938"/>
        <dbReference type="ChEBI" id="CHEBI:29973"/>
        <dbReference type="ChEBI" id="CHEBI:30011"/>
        <dbReference type="EC" id="3.5.1.44"/>
    </reaction>
</comment>
<dbReference type="EMBL" id="CP053085">
    <property type="protein sequence ID" value="QJR36464.1"/>
    <property type="molecule type" value="Genomic_DNA"/>
</dbReference>
<dbReference type="Proteomes" id="UP000500938">
    <property type="component" value="Chromosome"/>
</dbReference>
<evidence type="ECO:0000256" key="2">
    <source>
        <dbReference type="ARBA" id="ARBA00048267"/>
    </source>
</evidence>
<keyword evidence="3" id="KW-0963">Cytoplasm</keyword>
<comment type="function">
    <text evidence="3">Involved in chemotaxis. Part of a chemotaxis signal transduction system that modulates chemotaxis in response to various stimuli. Catalyzes the demethylation of specific methylglutamate residues introduced into the chemoreceptors (methyl-accepting chemotaxis proteins or MCP) by CheR. Also mediates the irreversible deamidation of specific glutamine residues to glutamic acid.</text>
</comment>
<comment type="subcellular location">
    <subcellularLocation>
        <location evidence="3">Cytoplasm</location>
    </subcellularLocation>
</comment>
<dbReference type="KEGG" id="ggr:HKW67_13600"/>
<feature type="active site" evidence="3 4">
    <location>
        <position position="187"/>
    </location>
</feature>
<dbReference type="GO" id="GO:0008984">
    <property type="term" value="F:protein-glutamate methylesterase activity"/>
    <property type="evidence" value="ECO:0007669"/>
    <property type="project" value="UniProtKB-UniRule"/>
</dbReference>
<dbReference type="RefSeq" id="WP_171225896.1">
    <property type="nucleotide sequence ID" value="NZ_CP053085.1"/>
</dbReference>
<dbReference type="InterPro" id="IPR000673">
    <property type="entry name" value="Sig_transdc_resp-reg_Me-estase"/>
</dbReference>
<evidence type="ECO:0000256" key="5">
    <source>
        <dbReference type="PROSITE-ProRule" id="PRU00169"/>
    </source>
</evidence>
<evidence type="ECO:0000256" key="3">
    <source>
        <dbReference type="HAMAP-Rule" id="MF_00099"/>
    </source>
</evidence>
<dbReference type="HAMAP" id="MF_00099">
    <property type="entry name" value="CheB_chemtxs"/>
    <property type="match status" value="1"/>
</dbReference>
<feature type="active site" evidence="3 4">
    <location>
        <position position="310"/>
    </location>
</feature>
<dbReference type="EC" id="3.5.1.44" evidence="3"/>
<dbReference type="AlphaFoldDB" id="A0A6M4IN84"/>
<keyword evidence="3 5" id="KW-0597">Phosphoprotein</keyword>
<evidence type="ECO:0000256" key="6">
    <source>
        <dbReference type="SAM" id="MobiDB-lite"/>
    </source>
</evidence>
<organism evidence="9 10">
    <name type="scientific">Gemmatimonas groenlandica</name>
    <dbReference type="NCBI Taxonomy" id="2732249"/>
    <lineage>
        <taxon>Bacteria</taxon>
        <taxon>Pseudomonadati</taxon>
        <taxon>Gemmatimonadota</taxon>
        <taxon>Gemmatimonadia</taxon>
        <taxon>Gemmatimonadales</taxon>
        <taxon>Gemmatimonadaceae</taxon>
        <taxon>Gemmatimonas</taxon>
    </lineage>
</organism>
<feature type="modified residue" description="4-aspartylphosphate" evidence="3 5">
    <location>
        <position position="56"/>
    </location>
</feature>
<feature type="domain" description="CheB-type methylesterase" evidence="8">
    <location>
        <begin position="178"/>
        <end position="368"/>
    </location>
</feature>
<dbReference type="PROSITE" id="PS50122">
    <property type="entry name" value="CHEB"/>
    <property type="match status" value="1"/>
</dbReference>
<accession>A0A6M4IN84</accession>
<dbReference type="PANTHER" id="PTHR42872">
    <property type="entry name" value="PROTEIN-GLUTAMATE METHYLESTERASE/PROTEIN-GLUTAMINE GLUTAMINASE"/>
    <property type="match status" value="1"/>
</dbReference>
<gene>
    <name evidence="3" type="primary">cheB</name>
    <name evidence="9" type="ORF">HKW67_13600</name>
</gene>
<dbReference type="CDD" id="cd17541">
    <property type="entry name" value="REC_CheB-like"/>
    <property type="match status" value="1"/>
</dbReference>
<dbReference type="InterPro" id="IPR008248">
    <property type="entry name" value="CheB-like"/>
</dbReference>
<dbReference type="GO" id="GO:0005737">
    <property type="term" value="C:cytoplasm"/>
    <property type="evidence" value="ECO:0007669"/>
    <property type="project" value="UniProtKB-SubCell"/>
</dbReference>
<comment type="PTM">
    <text evidence="3">Phosphorylated by CheA. Phosphorylation of the N-terminal regulatory domain activates the methylesterase activity.</text>
</comment>
<dbReference type="PIRSF" id="PIRSF000876">
    <property type="entry name" value="RR_chemtxs_CheB"/>
    <property type="match status" value="1"/>
</dbReference>
<dbReference type="GO" id="GO:0000156">
    <property type="term" value="F:phosphorelay response regulator activity"/>
    <property type="evidence" value="ECO:0007669"/>
    <property type="project" value="InterPro"/>
</dbReference>
<dbReference type="Pfam" id="PF00072">
    <property type="entry name" value="Response_reg"/>
    <property type="match status" value="1"/>
</dbReference>
<evidence type="ECO:0000256" key="1">
    <source>
        <dbReference type="ARBA" id="ARBA00022801"/>
    </source>
</evidence>
<feature type="domain" description="Response regulatory" evidence="7">
    <location>
        <begin position="5"/>
        <end position="123"/>
    </location>
</feature>
<feature type="active site" evidence="3 4">
    <location>
        <position position="214"/>
    </location>
</feature>
<dbReference type="SMART" id="SM00448">
    <property type="entry name" value="REC"/>
    <property type="match status" value="1"/>
</dbReference>
<dbReference type="GO" id="GO:0050568">
    <property type="term" value="F:protein-glutamine glutaminase activity"/>
    <property type="evidence" value="ECO:0007669"/>
    <property type="project" value="UniProtKB-UniRule"/>
</dbReference>
<dbReference type="GO" id="GO:0006935">
    <property type="term" value="P:chemotaxis"/>
    <property type="evidence" value="ECO:0007669"/>
    <property type="project" value="UniProtKB-UniRule"/>
</dbReference>
<feature type="compositionally biased region" description="Low complexity" evidence="6">
    <location>
        <begin position="375"/>
        <end position="399"/>
    </location>
</feature>
<dbReference type="EC" id="3.1.1.61" evidence="3"/>
<keyword evidence="3 4" id="KW-0145">Chemotaxis</keyword>
<reference evidence="9 10" key="1">
    <citation type="submission" date="2020-05" db="EMBL/GenBank/DDBJ databases">
        <title>Complete genome sequence of Gemmatimonas greenlandica TET16.</title>
        <authorList>
            <person name="Zeng Y."/>
        </authorList>
    </citation>
    <scope>NUCLEOTIDE SEQUENCE [LARGE SCALE GENOMIC DNA]</scope>
    <source>
        <strain evidence="9 10">TET16</strain>
    </source>
</reference>
<dbReference type="NCBIfam" id="NF001965">
    <property type="entry name" value="PRK00742.1"/>
    <property type="match status" value="1"/>
</dbReference>
<comment type="similarity">
    <text evidence="3">Belongs to the CheB family.</text>
</comment>